<dbReference type="GO" id="GO:0005730">
    <property type="term" value="C:nucleolus"/>
    <property type="evidence" value="ECO:0007669"/>
    <property type="project" value="UniProtKB-SubCell"/>
</dbReference>
<evidence type="ECO:0000313" key="2">
    <source>
        <dbReference type="EMBL" id="KAK7604416.1"/>
    </source>
</evidence>
<dbReference type="Proteomes" id="UP001367676">
    <property type="component" value="Unassembled WGS sequence"/>
</dbReference>
<evidence type="ECO:0000256" key="1">
    <source>
        <dbReference type="RuleBase" id="RU368003"/>
    </source>
</evidence>
<keyword evidence="1" id="KW-0539">Nucleus</keyword>
<comment type="caution">
    <text evidence="2">The sequence shown here is derived from an EMBL/GenBank/DDBJ whole genome shotgun (WGS) entry which is preliminary data.</text>
</comment>
<dbReference type="GO" id="GO:0000178">
    <property type="term" value="C:exosome (RNase complex)"/>
    <property type="evidence" value="ECO:0007669"/>
    <property type="project" value="TreeGrafter"/>
</dbReference>
<dbReference type="GO" id="GO:0003677">
    <property type="term" value="F:DNA binding"/>
    <property type="evidence" value="ECO:0007669"/>
    <property type="project" value="UniProtKB-KW"/>
</dbReference>
<keyword evidence="1" id="KW-0698">rRNA processing</keyword>
<dbReference type="GO" id="GO:0000460">
    <property type="term" value="P:maturation of 5.8S rRNA"/>
    <property type="evidence" value="ECO:0007669"/>
    <property type="project" value="TreeGrafter"/>
</dbReference>
<protein>
    <recommendedName>
        <fullName evidence="1">Nuclear nucleic acid-binding protein C1D</fullName>
    </recommendedName>
</protein>
<dbReference type="GO" id="GO:0010468">
    <property type="term" value="P:regulation of gene expression"/>
    <property type="evidence" value="ECO:0007669"/>
    <property type="project" value="TreeGrafter"/>
</dbReference>
<keyword evidence="1" id="KW-0694">RNA-binding</keyword>
<reference evidence="2 3" key="1">
    <citation type="submission" date="2024-03" db="EMBL/GenBank/DDBJ databases">
        <title>Adaptation during the transition from Ophiocordyceps entomopathogen to insect associate is accompanied by gene loss and intensified selection.</title>
        <authorList>
            <person name="Ward C.M."/>
            <person name="Onetto C.A."/>
            <person name="Borneman A.R."/>
        </authorList>
    </citation>
    <scope>NUCLEOTIDE SEQUENCE [LARGE SCALE GENOMIC DNA]</scope>
    <source>
        <strain evidence="2">AWRI1</strain>
        <tissue evidence="2">Single Adult Female</tissue>
    </source>
</reference>
<keyword evidence="3" id="KW-1185">Reference proteome</keyword>
<dbReference type="PANTHER" id="PTHR15341">
    <property type="entry name" value="SUN-COR STEROID HORMONE RECEPTOR CO-REPRESSOR"/>
    <property type="match status" value="1"/>
</dbReference>
<dbReference type="GO" id="GO:0003723">
    <property type="term" value="F:RNA binding"/>
    <property type="evidence" value="ECO:0007669"/>
    <property type="project" value="UniProtKB-UniRule"/>
</dbReference>
<dbReference type="GO" id="GO:0005737">
    <property type="term" value="C:cytoplasm"/>
    <property type="evidence" value="ECO:0007669"/>
    <property type="project" value="UniProtKB-SubCell"/>
</dbReference>
<keyword evidence="1" id="KW-0238">DNA-binding</keyword>
<accession>A0AAN9Y9T7</accession>
<organism evidence="2 3">
    <name type="scientific">Parthenolecanium corni</name>
    <dbReference type="NCBI Taxonomy" id="536013"/>
    <lineage>
        <taxon>Eukaryota</taxon>
        <taxon>Metazoa</taxon>
        <taxon>Ecdysozoa</taxon>
        <taxon>Arthropoda</taxon>
        <taxon>Hexapoda</taxon>
        <taxon>Insecta</taxon>
        <taxon>Pterygota</taxon>
        <taxon>Neoptera</taxon>
        <taxon>Paraneoptera</taxon>
        <taxon>Hemiptera</taxon>
        <taxon>Sternorrhyncha</taxon>
        <taxon>Coccoidea</taxon>
        <taxon>Coccidae</taxon>
        <taxon>Parthenolecanium</taxon>
    </lineage>
</organism>
<comment type="subunit">
    <text evidence="1">Monomer and homodimer.</text>
</comment>
<keyword evidence="1" id="KW-0963">Cytoplasm</keyword>
<dbReference type="EMBL" id="JBBCAQ010000003">
    <property type="protein sequence ID" value="KAK7604416.1"/>
    <property type="molecule type" value="Genomic_DNA"/>
</dbReference>
<proteinExistence type="inferred from homology"/>
<dbReference type="InterPro" id="IPR011082">
    <property type="entry name" value="Exosome-assoc_fac/DNA_repair"/>
</dbReference>
<comment type="similarity">
    <text evidence="1">Belongs to the C1D family.</text>
</comment>
<comment type="function">
    <text evidence="1">Plays a role in the recruitment of the exosome to pre-rRNA to mediate the 3'-5' end processing of the 5.8S rRNA.</text>
</comment>
<dbReference type="AlphaFoldDB" id="A0AAN9Y9T7"/>
<gene>
    <name evidence="2" type="ORF">V9T40_005602</name>
</gene>
<evidence type="ECO:0000313" key="3">
    <source>
        <dbReference type="Proteomes" id="UP001367676"/>
    </source>
</evidence>
<comment type="subcellular location">
    <subcellularLocation>
        <location evidence="1">Cytoplasm</location>
    </subcellularLocation>
    <subcellularLocation>
        <location evidence="1">Nucleus</location>
        <location evidence="1">Nucleolus</location>
    </subcellularLocation>
    <subcellularLocation>
        <location evidence="1">Nucleus</location>
    </subcellularLocation>
</comment>
<name>A0AAN9Y9T7_9HEMI</name>
<sequence length="132" mass="15267">MASNPKSNENFERILSQFGSSLDKISEVLSSLDEINYDELSTENKIRYDLFLAYSMNGLVWLYMRSIGEDPAQTIVKTELARVRDFMSELQFSIDRKTIMPRVNQAAAKRFTRNALFDPQNKSSTSIHTRFE</sequence>
<dbReference type="PANTHER" id="PTHR15341:SF3">
    <property type="entry name" value="NUCLEAR NUCLEIC ACID-BINDING PROTEIN C1D"/>
    <property type="match status" value="1"/>
</dbReference>